<dbReference type="HAMAP" id="MF_01810">
    <property type="entry name" value="YidC_type1"/>
    <property type="match status" value="1"/>
</dbReference>
<evidence type="ECO:0000256" key="14">
    <source>
        <dbReference type="SAM" id="MobiDB-lite"/>
    </source>
</evidence>
<reference evidence="17 18" key="1">
    <citation type="journal article" date="2019" name="Nat. Microbiol.">
        <title>Mediterranean grassland soil C-N compound turnover is dependent on rainfall and depth, and is mediated by genomically divergent microorganisms.</title>
        <authorList>
            <person name="Diamond S."/>
            <person name="Andeer P.F."/>
            <person name="Li Z."/>
            <person name="Crits-Christoph A."/>
            <person name="Burstein D."/>
            <person name="Anantharaman K."/>
            <person name="Lane K.R."/>
            <person name="Thomas B.C."/>
            <person name="Pan C."/>
            <person name="Northen T.R."/>
            <person name="Banfield J.F."/>
        </authorList>
    </citation>
    <scope>NUCLEOTIDE SEQUENCE [LARGE SCALE GENOMIC DNA]</scope>
    <source>
        <strain evidence="17">WS_9</strain>
    </source>
</reference>
<keyword evidence="10 13" id="KW-0143">Chaperone</keyword>
<dbReference type="PANTHER" id="PTHR12428">
    <property type="entry name" value="OXA1"/>
    <property type="match status" value="1"/>
</dbReference>
<evidence type="ECO:0000256" key="3">
    <source>
        <dbReference type="ARBA" id="ARBA00015325"/>
    </source>
</evidence>
<evidence type="ECO:0000313" key="18">
    <source>
        <dbReference type="Proteomes" id="UP000317691"/>
    </source>
</evidence>
<evidence type="ECO:0000256" key="5">
    <source>
        <dbReference type="ARBA" id="ARBA00022475"/>
    </source>
</evidence>
<keyword evidence="5 13" id="KW-1003">Cell membrane</keyword>
<evidence type="ECO:0000256" key="6">
    <source>
        <dbReference type="ARBA" id="ARBA00022692"/>
    </source>
</evidence>
<keyword evidence="4 13" id="KW-0813">Transport</keyword>
<evidence type="ECO:0000256" key="9">
    <source>
        <dbReference type="ARBA" id="ARBA00023136"/>
    </source>
</evidence>
<evidence type="ECO:0000256" key="1">
    <source>
        <dbReference type="ARBA" id="ARBA00004429"/>
    </source>
</evidence>
<sequence>MDRRTILAVVLIMAVLIGDQFLMSRWGRNRHPAQPTTGQDSTGMAGSPGVAPSQSSTQTPTSTTPAKPGGGTAALVATSGPRVHAAPIVERQLTSGLANATFTSKGATISEWILPKYPDLAHGKVPVNLVPPGQRALQLIVTTPYFTYDFTDVPFRVVPPAAMDTSITFVAEDSSGVRVSKTYRMGPNSVALDLELRITVPVQYGPIQYRWGWAQALPVTDTMLNPRLNQAVALVGDKLEVVDAVHIQKDGARALKGNIRWAGDRSKYFVAAIVPDSATVEDAQFTKLEDGQPTVWLLGAAPPGTEVVRHARLYAGPIHYNTLVALGAELDRLANLGWRWITGLSALLLWCLNFIHKHIPNYGIAIILISLATKLVFYPLTQSSLRSMKVMHHLQPQVKSIQDKYKNDPAKMNQAMMALYKEYKVNPVSGCLPMLLQIPVFFALYNVLLNSIELRGAGFMAYVQDLSTPDVLMRVAGFPVHLFPVIMTGSTYLMQSQTPVAPQQKTMMMLMPVMMLVFMYSFPSGVILYWTMNNVLSAIQQYLVNAAEDRKMAAGG</sequence>
<evidence type="ECO:0000259" key="16">
    <source>
        <dbReference type="Pfam" id="PF14849"/>
    </source>
</evidence>
<dbReference type="InterPro" id="IPR019998">
    <property type="entry name" value="Membr_insert_YidC"/>
</dbReference>
<dbReference type="GO" id="GO:0015031">
    <property type="term" value="P:protein transport"/>
    <property type="evidence" value="ECO:0007669"/>
    <property type="project" value="UniProtKB-KW"/>
</dbReference>
<dbReference type="NCBIfam" id="TIGR03592">
    <property type="entry name" value="yidC_oxa1_cterm"/>
    <property type="match status" value="1"/>
</dbReference>
<comment type="similarity">
    <text evidence="2 13">Belongs to the OXA1/ALB3/YidC family. Type 1 subfamily.</text>
</comment>
<proteinExistence type="inferred from homology"/>
<dbReference type="Pfam" id="PF02096">
    <property type="entry name" value="60KD_IMP"/>
    <property type="match status" value="1"/>
</dbReference>
<dbReference type="NCBIfam" id="TIGR03593">
    <property type="entry name" value="yidC_nterm"/>
    <property type="match status" value="1"/>
</dbReference>
<evidence type="ECO:0000256" key="7">
    <source>
        <dbReference type="ARBA" id="ARBA00022927"/>
    </source>
</evidence>
<feature type="domain" description="Membrane insertase YidC N-terminal" evidence="16">
    <location>
        <begin position="96"/>
        <end position="341"/>
    </location>
</feature>
<evidence type="ECO:0000256" key="10">
    <source>
        <dbReference type="ARBA" id="ARBA00023186"/>
    </source>
</evidence>
<evidence type="ECO:0000259" key="15">
    <source>
        <dbReference type="Pfam" id="PF02096"/>
    </source>
</evidence>
<organism evidence="17 18">
    <name type="scientific">Eiseniibacteriota bacterium</name>
    <dbReference type="NCBI Taxonomy" id="2212470"/>
    <lineage>
        <taxon>Bacteria</taxon>
        <taxon>Candidatus Eiseniibacteriota</taxon>
    </lineage>
</organism>
<dbReference type="Gene3D" id="2.70.98.90">
    <property type="match status" value="1"/>
</dbReference>
<dbReference type="GO" id="GO:0032977">
    <property type="term" value="F:membrane insertase activity"/>
    <property type="evidence" value="ECO:0007669"/>
    <property type="project" value="InterPro"/>
</dbReference>
<evidence type="ECO:0000256" key="4">
    <source>
        <dbReference type="ARBA" id="ARBA00022448"/>
    </source>
</evidence>
<dbReference type="PRINTS" id="PR00701">
    <property type="entry name" value="60KDINNERMP"/>
</dbReference>
<feature type="transmembrane region" description="Helical" evidence="13">
    <location>
        <begin position="336"/>
        <end position="356"/>
    </location>
</feature>
<keyword evidence="9 13" id="KW-0472">Membrane</keyword>
<feature type="region of interest" description="Disordered" evidence="14">
    <location>
        <begin position="28"/>
        <end position="75"/>
    </location>
</feature>
<dbReference type="GO" id="GO:0051205">
    <property type="term" value="P:protein insertion into membrane"/>
    <property type="evidence" value="ECO:0007669"/>
    <property type="project" value="TreeGrafter"/>
</dbReference>
<dbReference type="Proteomes" id="UP000317691">
    <property type="component" value="Unassembled WGS sequence"/>
</dbReference>
<dbReference type="InterPro" id="IPR028053">
    <property type="entry name" value="Membr_insert_YidC_N"/>
</dbReference>
<feature type="transmembrane region" description="Helical" evidence="13">
    <location>
        <begin position="6"/>
        <end position="23"/>
    </location>
</feature>
<name>A0A538TGI6_UNCEI</name>
<dbReference type="InterPro" id="IPR038221">
    <property type="entry name" value="YidC_periplasmic_sf"/>
</dbReference>
<feature type="transmembrane region" description="Helical" evidence="13">
    <location>
        <begin position="506"/>
        <end position="530"/>
    </location>
</feature>
<dbReference type="GO" id="GO:0005886">
    <property type="term" value="C:plasma membrane"/>
    <property type="evidence" value="ECO:0007669"/>
    <property type="project" value="UniProtKB-SubCell"/>
</dbReference>
<evidence type="ECO:0000256" key="11">
    <source>
        <dbReference type="ARBA" id="ARBA00033245"/>
    </source>
</evidence>
<accession>A0A538TGI6</accession>
<feature type="domain" description="Membrane insertase YidC/Oxa/ALB C-terminal" evidence="15">
    <location>
        <begin position="362"/>
        <end position="545"/>
    </location>
</feature>
<dbReference type="AlphaFoldDB" id="A0A538TGI6"/>
<comment type="subunit">
    <text evidence="13">Interacts with the Sec translocase complex via SecD. Specifically interacts with transmembrane segments of nascent integral membrane proteins during membrane integration.</text>
</comment>
<evidence type="ECO:0000313" key="17">
    <source>
        <dbReference type="EMBL" id="TMQ62730.1"/>
    </source>
</evidence>
<evidence type="ECO:0000256" key="13">
    <source>
        <dbReference type="HAMAP-Rule" id="MF_01810"/>
    </source>
</evidence>
<evidence type="ECO:0000256" key="12">
    <source>
        <dbReference type="ARBA" id="ARBA00033342"/>
    </source>
</evidence>
<feature type="transmembrane region" description="Helical" evidence="13">
    <location>
        <begin position="472"/>
        <end position="494"/>
    </location>
</feature>
<comment type="function">
    <text evidence="13">Required for the insertion and/or proper folding and/or complex formation of integral membrane proteins into the membrane. Involved in integration of membrane proteins that insert both dependently and independently of the Sec translocase complex, as well as at least some lipoproteins. Aids folding of multispanning membrane proteins.</text>
</comment>
<evidence type="ECO:0000256" key="8">
    <source>
        <dbReference type="ARBA" id="ARBA00022989"/>
    </source>
</evidence>
<dbReference type="InterPro" id="IPR028055">
    <property type="entry name" value="YidC/Oxa/ALB_C"/>
</dbReference>
<keyword evidence="6 13" id="KW-0812">Transmembrane</keyword>
<dbReference type="PANTHER" id="PTHR12428:SF65">
    <property type="entry name" value="CYTOCHROME C OXIDASE ASSEMBLY PROTEIN COX18, MITOCHONDRIAL"/>
    <property type="match status" value="1"/>
</dbReference>
<dbReference type="CDD" id="cd20070">
    <property type="entry name" value="5TM_YidC_Alb3"/>
    <property type="match status" value="1"/>
</dbReference>
<dbReference type="PRINTS" id="PR01900">
    <property type="entry name" value="YIDCPROTEIN"/>
</dbReference>
<feature type="compositionally biased region" description="Polar residues" evidence="14">
    <location>
        <begin position="34"/>
        <end position="44"/>
    </location>
</feature>
<feature type="transmembrane region" description="Helical" evidence="13">
    <location>
        <begin position="362"/>
        <end position="381"/>
    </location>
</feature>
<dbReference type="Pfam" id="PF14849">
    <property type="entry name" value="YidC_periplas"/>
    <property type="match status" value="1"/>
</dbReference>
<feature type="transmembrane region" description="Helical" evidence="13">
    <location>
        <begin position="431"/>
        <end position="452"/>
    </location>
</feature>
<dbReference type="InterPro" id="IPR047196">
    <property type="entry name" value="YidC_ALB_C"/>
</dbReference>
<feature type="compositionally biased region" description="Low complexity" evidence="14">
    <location>
        <begin position="52"/>
        <end position="65"/>
    </location>
</feature>
<keyword evidence="8 13" id="KW-1133">Transmembrane helix</keyword>
<comment type="caution">
    <text evidence="17">The sequence shown here is derived from an EMBL/GenBank/DDBJ whole genome shotgun (WGS) entry which is preliminary data.</text>
</comment>
<evidence type="ECO:0000256" key="2">
    <source>
        <dbReference type="ARBA" id="ARBA00010527"/>
    </source>
</evidence>
<dbReference type="EMBL" id="VBOZ01000036">
    <property type="protein sequence ID" value="TMQ62730.1"/>
    <property type="molecule type" value="Genomic_DNA"/>
</dbReference>
<dbReference type="InterPro" id="IPR001708">
    <property type="entry name" value="YidC/ALB3/OXA1/COX18"/>
</dbReference>
<gene>
    <name evidence="13 17" type="primary">yidC</name>
    <name evidence="17" type="ORF">E6K79_11780</name>
</gene>
<protein>
    <recommendedName>
        <fullName evidence="3 13">Membrane protein insertase YidC</fullName>
    </recommendedName>
    <alternativeName>
        <fullName evidence="12 13">Foldase YidC</fullName>
    </alternativeName>
    <alternativeName>
        <fullName evidence="11 13">Membrane integrase YidC</fullName>
    </alternativeName>
    <alternativeName>
        <fullName evidence="13">Membrane protein YidC</fullName>
    </alternativeName>
</protein>
<comment type="subcellular location">
    <subcellularLocation>
        <location evidence="1">Cell inner membrane</location>
        <topology evidence="1">Multi-pass membrane protein</topology>
    </subcellularLocation>
    <subcellularLocation>
        <location evidence="13">Cell membrane</location>
        <topology evidence="13">Multi-pass membrane protein</topology>
    </subcellularLocation>
</comment>
<dbReference type="CDD" id="cd19961">
    <property type="entry name" value="EcYidC-like_peri"/>
    <property type="match status" value="1"/>
</dbReference>
<keyword evidence="7 13" id="KW-0653">Protein transport</keyword>